<dbReference type="Gene3D" id="2.120.10.30">
    <property type="entry name" value="TolB, C-terminal domain"/>
    <property type="match status" value="1"/>
</dbReference>
<protein>
    <submittedName>
        <fullName evidence="2">PQQ-dependent sugar dehydrogenase</fullName>
    </submittedName>
</protein>
<name>A0A520RY68_9GAMM</name>
<sequence length="381" mass="41788">MLSSSLSHGESIGIPVAPLGTGPWVFDTAEQHRIRVSVVASGLSHPWAIAFLPDGGMLVTERPGRLRLIRDGVLDPQAISGVPVVRAEGNGGLQDVALHPDFTENRVIYLTYTKPMENGWGAPALARGQLDVDTLTITGLEDLIVTQAYEGNSGLNARIAFGTDGKLYMSSGGNIDNVAQEPMNLRGKVLRLEDDGSAPADNPFVNRGYRPEIYTLGHRNTLGLMLHPVTGELWQHENGPNGGDEINILVPGRNYGWPELSFGRRYSGPRITEHPTREGVESPLLVWLPAIAAAGMTIYTGENFPNWTGNLFVGSLRQGGIPGTGHLQRIVFNERNEELRRESMLNELRQRIREVRQGPDGLLYLLTDEDDGAVLRLEPWR</sequence>
<proteinExistence type="predicted"/>
<dbReference type="Proteomes" id="UP000320404">
    <property type="component" value="Unassembled WGS sequence"/>
</dbReference>
<dbReference type="AlphaFoldDB" id="A0A520RY68"/>
<comment type="caution">
    <text evidence="2">The sequence shown here is derived from an EMBL/GenBank/DDBJ whole genome shotgun (WGS) entry which is preliminary data.</text>
</comment>
<dbReference type="EMBL" id="SHAH01000068">
    <property type="protein sequence ID" value="RZO75141.1"/>
    <property type="molecule type" value="Genomic_DNA"/>
</dbReference>
<dbReference type="InterPro" id="IPR012938">
    <property type="entry name" value="Glc/Sorbosone_DH"/>
</dbReference>
<dbReference type="SUPFAM" id="SSF50952">
    <property type="entry name" value="Soluble quinoprotein glucose dehydrogenase"/>
    <property type="match status" value="1"/>
</dbReference>
<dbReference type="PANTHER" id="PTHR19328:SF75">
    <property type="entry name" value="ALDOSE SUGAR DEHYDROGENASE YLII"/>
    <property type="match status" value="1"/>
</dbReference>
<evidence type="ECO:0000313" key="2">
    <source>
        <dbReference type="EMBL" id="RZO75141.1"/>
    </source>
</evidence>
<dbReference type="InterPro" id="IPR011041">
    <property type="entry name" value="Quinoprot_gluc/sorb_DH_b-prop"/>
</dbReference>
<evidence type="ECO:0000259" key="1">
    <source>
        <dbReference type="Pfam" id="PF07995"/>
    </source>
</evidence>
<reference evidence="2 3" key="1">
    <citation type="submission" date="2019-02" db="EMBL/GenBank/DDBJ databases">
        <title>Prokaryotic population dynamics and viral predation in marine succession experiment using metagenomics: the confinement effect.</title>
        <authorList>
            <person name="Haro-Moreno J.M."/>
            <person name="Rodriguez-Valera F."/>
            <person name="Lopez-Perez M."/>
        </authorList>
    </citation>
    <scope>NUCLEOTIDE SEQUENCE [LARGE SCALE GENOMIC DNA]</scope>
    <source>
        <strain evidence="2">MED-G158</strain>
    </source>
</reference>
<dbReference type="Pfam" id="PF07995">
    <property type="entry name" value="GSDH"/>
    <property type="match status" value="1"/>
</dbReference>
<gene>
    <name evidence="2" type="ORF">EVA69_04710</name>
</gene>
<evidence type="ECO:0000313" key="3">
    <source>
        <dbReference type="Proteomes" id="UP000320404"/>
    </source>
</evidence>
<organism evidence="2 3">
    <name type="scientific">OM182 bacterium</name>
    <dbReference type="NCBI Taxonomy" id="2510334"/>
    <lineage>
        <taxon>Bacteria</taxon>
        <taxon>Pseudomonadati</taxon>
        <taxon>Pseudomonadota</taxon>
        <taxon>Gammaproteobacteria</taxon>
        <taxon>OMG group</taxon>
        <taxon>OM182 clade</taxon>
    </lineage>
</organism>
<dbReference type="PANTHER" id="PTHR19328">
    <property type="entry name" value="HEDGEHOG-INTERACTING PROTEIN"/>
    <property type="match status" value="1"/>
</dbReference>
<dbReference type="InterPro" id="IPR011042">
    <property type="entry name" value="6-blade_b-propeller_TolB-like"/>
</dbReference>
<feature type="domain" description="Glucose/Sorbosone dehydrogenase" evidence="1">
    <location>
        <begin position="43"/>
        <end position="376"/>
    </location>
</feature>
<accession>A0A520RY68</accession>